<evidence type="ECO:0000313" key="14">
    <source>
        <dbReference type="EMBL" id="GES76069.1"/>
    </source>
</evidence>
<gene>
    <name evidence="14" type="ORF">RCL2_000347100</name>
</gene>
<dbReference type="FunFam" id="3.90.1490.10:FF:000001">
    <property type="entry name" value="Diphthine--ammonia ligase"/>
    <property type="match status" value="1"/>
</dbReference>
<evidence type="ECO:0000256" key="11">
    <source>
        <dbReference type="ARBA" id="ARBA00032849"/>
    </source>
</evidence>
<evidence type="ECO:0000256" key="9">
    <source>
        <dbReference type="ARBA" id="ARBA00031202"/>
    </source>
</evidence>
<dbReference type="NCBIfam" id="TIGR00290">
    <property type="entry name" value="MJ0570_dom"/>
    <property type="match status" value="1"/>
</dbReference>
<comment type="caution">
    <text evidence="14">The sequence shown here is derived from an EMBL/GenBank/DDBJ whole genome shotgun (WGS) entry which is preliminary data.</text>
</comment>
<dbReference type="GO" id="GO:0017178">
    <property type="term" value="F:diphthine-ammonia ligase activity"/>
    <property type="evidence" value="ECO:0007669"/>
    <property type="project" value="UniProtKB-EC"/>
</dbReference>
<dbReference type="InterPro" id="IPR014729">
    <property type="entry name" value="Rossmann-like_a/b/a_fold"/>
</dbReference>
<dbReference type="Gene3D" id="3.40.50.620">
    <property type="entry name" value="HUPs"/>
    <property type="match status" value="1"/>
</dbReference>
<evidence type="ECO:0000259" key="13">
    <source>
        <dbReference type="Pfam" id="PF01902"/>
    </source>
</evidence>
<dbReference type="PANTHER" id="PTHR12196">
    <property type="entry name" value="DOMAIN OF UNKNOWN FUNCTION 71 DUF71 -CONTAINING PROTEIN"/>
    <property type="match status" value="1"/>
</dbReference>
<dbReference type="CDD" id="cd00448">
    <property type="entry name" value="YjgF_YER057c_UK114_family"/>
    <property type="match status" value="1"/>
</dbReference>
<comment type="catalytic activity">
    <reaction evidence="12">
        <text>diphthine-[translation elongation factor 2] + NH4(+) + ATP = diphthamide-[translation elongation factor 2] + AMP + diphosphate + H(+)</text>
        <dbReference type="Rhea" id="RHEA:19753"/>
        <dbReference type="Rhea" id="RHEA-COMP:10172"/>
        <dbReference type="Rhea" id="RHEA-COMP:10174"/>
        <dbReference type="ChEBI" id="CHEBI:15378"/>
        <dbReference type="ChEBI" id="CHEBI:16692"/>
        <dbReference type="ChEBI" id="CHEBI:28938"/>
        <dbReference type="ChEBI" id="CHEBI:30616"/>
        <dbReference type="ChEBI" id="CHEBI:33019"/>
        <dbReference type="ChEBI" id="CHEBI:82696"/>
        <dbReference type="ChEBI" id="CHEBI:456215"/>
        <dbReference type="EC" id="6.3.1.14"/>
    </reaction>
</comment>
<dbReference type="CDD" id="cd01994">
    <property type="entry name" value="AANH_PF0828-like"/>
    <property type="match status" value="1"/>
</dbReference>
<evidence type="ECO:0000256" key="6">
    <source>
        <dbReference type="ARBA" id="ARBA00022741"/>
    </source>
</evidence>
<evidence type="ECO:0000313" key="15">
    <source>
        <dbReference type="Proteomes" id="UP000615446"/>
    </source>
</evidence>
<feature type="domain" description="Diphthamide synthase" evidence="13">
    <location>
        <begin position="27"/>
        <end position="263"/>
    </location>
</feature>
<dbReference type="AlphaFoldDB" id="A0A8H3QGH9"/>
<dbReference type="OrthoDB" id="686384at2759"/>
<keyword evidence="5 14" id="KW-0436">Ligase</keyword>
<dbReference type="PANTHER" id="PTHR12196:SF2">
    <property type="entry name" value="DIPHTHINE--AMMONIA LIGASE"/>
    <property type="match status" value="1"/>
</dbReference>
<keyword evidence="7" id="KW-0067">ATP-binding</keyword>
<dbReference type="SUPFAM" id="SSF55298">
    <property type="entry name" value="YjgF-like"/>
    <property type="match status" value="2"/>
</dbReference>
<dbReference type="InterPro" id="IPR006175">
    <property type="entry name" value="YjgF/YER057c/UK114"/>
</dbReference>
<accession>A0A8H3QGH9</accession>
<evidence type="ECO:0000256" key="8">
    <source>
        <dbReference type="ARBA" id="ARBA00029814"/>
    </source>
</evidence>
<protein>
    <recommendedName>
        <fullName evidence="4">Diphthine--ammonia ligase</fullName>
        <ecNumber evidence="3">6.3.1.14</ecNumber>
    </recommendedName>
    <alternativeName>
        <fullName evidence="9">ATP-binding domain-containing protein 4</fullName>
    </alternativeName>
    <alternativeName>
        <fullName evidence="8">Diphthamide synthase</fullName>
    </alternativeName>
    <alternativeName>
        <fullName evidence="10">Diphthamide synthetase</fullName>
    </alternativeName>
    <alternativeName>
        <fullName evidence="11">Protein DPH6 homolog</fullName>
    </alternativeName>
</protein>
<dbReference type="InterPro" id="IPR035959">
    <property type="entry name" value="RutC-like_sf"/>
</dbReference>
<dbReference type="FunFam" id="3.40.50.620:FF:000069">
    <property type="entry name" value="diphthine--ammonia ligase"/>
    <property type="match status" value="1"/>
</dbReference>
<dbReference type="GO" id="GO:0005524">
    <property type="term" value="F:ATP binding"/>
    <property type="evidence" value="ECO:0007669"/>
    <property type="project" value="UniProtKB-KW"/>
</dbReference>
<sequence>MDCSVIGSLLFINTVTSDKFFLILRIMKVVALISGGKDSCYNMMHCVANGHQIVALANLKPQSKSKKDELDSFLYQTVGHDAIEYYAECINLPLYRREIMGSSLVQDADYQQTLGDETEDLYQLLKQVKEELPDIQAVSVGAILSNYQRVRVENICNRLGLTSLAYLWRRNQKELLDEMISAGINAIIIKVAAIGLNPTHLGKSIEQLYSYLCELNEKYDVNVCGEGGEYETFTLDCPLFVKRLMVEEMETIVHSDDAFAEVAYLRLKRLIVKEKQANEIISNPIIKIPSWKNDIEDLMSSAEQLKLDSSITNYTAIEIDSSKEDSSLEGRSDLFSSYTNPPYYYVSGTTAYNYLHETQQFESIEEETQACMLNLQKRLHELDLNWSEVVNMNVFIKDMDEFGRMNAVYKKFFNINPPTRACVGSNLPFPIKIQIDLMAIKHISKDESSKPRKTMHVQSMSYWAPANIGPYSQATIVKNHAFIAGQIGLIPSSLEFPSPETYETQTFLSLRNLENVTSVLGLNVKQRTILCICYVVDEKLFSFVQNAWNIFCKQHNENVENHMGPVLYLSVPSLPRRGKVEWQVLVHDETTDDDDENLLMDPKIWQDSSDSNNSIIVKITTWFLNPILSSTFTVKVEKSITLSQLLNGIIYGLNKLFNQFSTLSHTNSSIFWKNIGYIKIFYSEKTNIDLGIYEKGIKLGIKENFPDIKAALTFIPVLAIMDNSILGICVHGTF</sequence>
<comment type="similarity">
    <text evidence="2">Belongs to the Diphthine--ammonia ligase family.</text>
</comment>
<name>A0A8H3QGH9_9GLOM</name>
<proteinExistence type="inferred from homology"/>
<dbReference type="Pfam" id="PF01042">
    <property type="entry name" value="Ribonuc_L-PSP"/>
    <property type="match status" value="2"/>
</dbReference>
<dbReference type="GO" id="GO:0017183">
    <property type="term" value="P:protein histidyl modification to diphthamide"/>
    <property type="evidence" value="ECO:0007669"/>
    <property type="project" value="TreeGrafter"/>
</dbReference>
<evidence type="ECO:0000256" key="7">
    <source>
        <dbReference type="ARBA" id="ARBA00022840"/>
    </source>
</evidence>
<evidence type="ECO:0000256" key="3">
    <source>
        <dbReference type="ARBA" id="ARBA00012089"/>
    </source>
</evidence>
<dbReference type="Gene3D" id="3.90.1490.10">
    <property type="entry name" value="putative n-type atp pyrophosphatase, domain 2"/>
    <property type="match status" value="1"/>
</dbReference>
<keyword evidence="6" id="KW-0547">Nucleotide-binding</keyword>
<dbReference type="InterPro" id="IPR002761">
    <property type="entry name" value="Diphthami_syn_dom"/>
</dbReference>
<dbReference type="EMBL" id="BLAL01000018">
    <property type="protein sequence ID" value="GES76069.1"/>
    <property type="molecule type" value="Genomic_DNA"/>
</dbReference>
<evidence type="ECO:0000256" key="4">
    <source>
        <dbReference type="ARBA" id="ARBA00018426"/>
    </source>
</evidence>
<evidence type="ECO:0000256" key="5">
    <source>
        <dbReference type="ARBA" id="ARBA00022598"/>
    </source>
</evidence>
<evidence type="ECO:0000256" key="10">
    <source>
        <dbReference type="ARBA" id="ARBA00031552"/>
    </source>
</evidence>
<dbReference type="Pfam" id="PF01902">
    <property type="entry name" value="Diphthami_syn_2"/>
    <property type="match status" value="1"/>
</dbReference>
<dbReference type="InterPro" id="IPR030662">
    <property type="entry name" value="DPH6/MJ0570"/>
</dbReference>
<dbReference type="Proteomes" id="UP000615446">
    <property type="component" value="Unassembled WGS sequence"/>
</dbReference>
<comment type="pathway">
    <text evidence="1">Protein modification; peptidyl-diphthamide biosynthesis.</text>
</comment>
<reference evidence="14" key="1">
    <citation type="submission" date="2019-10" db="EMBL/GenBank/DDBJ databases">
        <title>Conservation and host-specific expression of non-tandemly repeated heterogenous ribosome RNA gene in arbuscular mycorrhizal fungi.</title>
        <authorList>
            <person name="Maeda T."/>
            <person name="Kobayashi Y."/>
            <person name="Nakagawa T."/>
            <person name="Ezawa T."/>
            <person name="Yamaguchi K."/>
            <person name="Bino T."/>
            <person name="Nishimoto Y."/>
            <person name="Shigenobu S."/>
            <person name="Kawaguchi M."/>
        </authorList>
    </citation>
    <scope>NUCLEOTIDE SEQUENCE</scope>
    <source>
        <strain evidence="14">HR1</strain>
    </source>
</reference>
<dbReference type="SUPFAM" id="SSF52402">
    <property type="entry name" value="Adenine nucleotide alpha hydrolases-like"/>
    <property type="match status" value="1"/>
</dbReference>
<evidence type="ECO:0000256" key="1">
    <source>
        <dbReference type="ARBA" id="ARBA00005156"/>
    </source>
</evidence>
<dbReference type="CDD" id="cd06156">
    <property type="entry name" value="eu_AANH_C_2"/>
    <property type="match status" value="1"/>
</dbReference>
<evidence type="ECO:0000256" key="2">
    <source>
        <dbReference type="ARBA" id="ARBA00008496"/>
    </source>
</evidence>
<organism evidence="14 15">
    <name type="scientific">Rhizophagus clarus</name>
    <dbReference type="NCBI Taxonomy" id="94130"/>
    <lineage>
        <taxon>Eukaryota</taxon>
        <taxon>Fungi</taxon>
        <taxon>Fungi incertae sedis</taxon>
        <taxon>Mucoromycota</taxon>
        <taxon>Glomeromycotina</taxon>
        <taxon>Glomeromycetes</taxon>
        <taxon>Glomerales</taxon>
        <taxon>Glomeraceae</taxon>
        <taxon>Rhizophagus</taxon>
    </lineage>
</organism>
<evidence type="ECO:0000256" key="12">
    <source>
        <dbReference type="ARBA" id="ARBA00048108"/>
    </source>
</evidence>
<dbReference type="EC" id="6.3.1.14" evidence="3"/>
<dbReference type="Gene3D" id="3.30.1330.40">
    <property type="entry name" value="RutC-like"/>
    <property type="match status" value="2"/>
</dbReference>